<dbReference type="AlphaFoldDB" id="A0A2U1NAN3"/>
<accession>A0A2U1NAN3</accession>
<dbReference type="EMBL" id="PKPP01003218">
    <property type="protein sequence ID" value="PWA70561.1"/>
    <property type="molecule type" value="Genomic_DNA"/>
</dbReference>
<gene>
    <name evidence="1" type="ORF">CTI12_AA287600</name>
</gene>
<organism evidence="1 2">
    <name type="scientific">Artemisia annua</name>
    <name type="common">Sweet wormwood</name>
    <dbReference type="NCBI Taxonomy" id="35608"/>
    <lineage>
        <taxon>Eukaryota</taxon>
        <taxon>Viridiplantae</taxon>
        <taxon>Streptophyta</taxon>
        <taxon>Embryophyta</taxon>
        <taxon>Tracheophyta</taxon>
        <taxon>Spermatophyta</taxon>
        <taxon>Magnoliopsida</taxon>
        <taxon>eudicotyledons</taxon>
        <taxon>Gunneridae</taxon>
        <taxon>Pentapetalae</taxon>
        <taxon>asterids</taxon>
        <taxon>campanulids</taxon>
        <taxon>Asterales</taxon>
        <taxon>Asteraceae</taxon>
        <taxon>Asteroideae</taxon>
        <taxon>Anthemideae</taxon>
        <taxon>Artemisiinae</taxon>
        <taxon>Artemisia</taxon>
    </lineage>
</organism>
<evidence type="ECO:0000313" key="1">
    <source>
        <dbReference type="EMBL" id="PWA70561.1"/>
    </source>
</evidence>
<keyword evidence="2" id="KW-1185">Reference proteome</keyword>
<protein>
    <submittedName>
        <fullName evidence="1">ACT domain-containing protein</fullName>
    </submittedName>
</protein>
<evidence type="ECO:0000313" key="2">
    <source>
        <dbReference type="Proteomes" id="UP000245207"/>
    </source>
</evidence>
<proteinExistence type="predicted"/>
<comment type="caution">
    <text evidence="1">The sequence shown here is derived from an EMBL/GenBank/DDBJ whole genome shotgun (WGS) entry which is preliminary data.</text>
</comment>
<dbReference type="Proteomes" id="UP000245207">
    <property type="component" value="Unassembled WGS sequence"/>
</dbReference>
<reference evidence="1 2" key="1">
    <citation type="journal article" date="2018" name="Mol. Plant">
        <title>The genome of Artemisia annua provides insight into the evolution of Asteraceae family and artemisinin biosynthesis.</title>
        <authorList>
            <person name="Shen Q."/>
            <person name="Zhang L."/>
            <person name="Liao Z."/>
            <person name="Wang S."/>
            <person name="Yan T."/>
            <person name="Shi P."/>
            <person name="Liu M."/>
            <person name="Fu X."/>
            <person name="Pan Q."/>
            <person name="Wang Y."/>
            <person name="Lv Z."/>
            <person name="Lu X."/>
            <person name="Zhang F."/>
            <person name="Jiang W."/>
            <person name="Ma Y."/>
            <person name="Chen M."/>
            <person name="Hao X."/>
            <person name="Li L."/>
            <person name="Tang Y."/>
            <person name="Lv G."/>
            <person name="Zhou Y."/>
            <person name="Sun X."/>
            <person name="Brodelius P.E."/>
            <person name="Rose J.K.C."/>
            <person name="Tang K."/>
        </authorList>
    </citation>
    <scope>NUCLEOTIDE SEQUENCE [LARGE SCALE GENOMIC DNA]</scope>
    <source>
        <strain evidence="2">cv. Huhao1</strain>
        <tissue evidence="1">Leaf</tissue>
    </source>
</reference>
<sequence>MKSVKMTLASVREPNDLDTQLVRTMVAKSIGISEERVILDGSSEGPIESIQLQIAEVLNPVLQMLLNWLQSMVSSTGMIVRLVPVLGPVKPVPNR</sequence>
<name>A0A2U1NAN3_ARTAN</name>
<dbReference type="STRING" id="35608.A0A2U1NAN3"/>